<name>A0A9X3TV20_9BACL</name>
<sequence length="94" mass="10371">MSESLLLGQTRRHVERAAVRVGLDWNEDEAEIRLFLFVFNEIISVGDPTTWPADCLSSVVYGINVGLKGAAEILKLVDGPGDVELPEVIIHIQQ</sequence>
<proteinExistence type="predicted"/>
<dbReference type="EMBL" id="JAPYYP010000042">
    <property type="protein sequence ID" value="MDA5110785.1"/>
    <property type="molecule type" value="Genomic_DNA"/>
</dbReference>
<reference evidence="1" key="1">
    <citation type="submission" date="2022-12" db="EMBL/GenBank/DDBJ databases">
        <title>Draft genome sequence of the thermophilic strain Brevibacillus thermoruber HT42, isolated from Los Humeros, Puebla, Mexico, with biotechnological potential.</title>
        <authorList>
            <person name="Lara Sanchez J."/>
            <person name="Solis Palacios R."/>
            <person name="Bustos Baena A.S."/>
            <person name="Ruz Baez A.E."/>
            <person name="Espinosa Luna G."/>
            <person name="Oliart Ros R.M."/>
        </authorList>
    </citation>
    <scope>NUCLEOTIDE SEQUENCE</scope>
    <source>
        <strain evidence="1">HT42</strain>
    </source>
</reference>
<evidence type="ECO:0000313" key="2">
    <source>
        <dbReference type="Proteomes" id="UP001151071"/>
    </source>
</evidence>
<dbReference type="RefSeq" id="WP_271140937.1">
    <property type="nucleotide sequence ID" value="NZ_JAPYYP010000042.1"/>
</dbReference>
<evidence type="ECO:0000313" key="1">
    <source>
        <dbReference type="EMBL" id="MDA5110785.1"/>
    </source>
</evidence>
<comment type="caution">
    <text evidence="1">The sequence shown here is derived from an EMBL/GenBank/DDBJ whole genome shotgun (WGS) entry which is preliminary data.</text>
</comment>
<keyword evidence="2" id="KW-1185">Reference proteome</keyword>
<dbReference type="Proteomes" id="UP001151071">
    <property type="component" value="Unassembled WGS sequence"/>
</dbReference>
<gene>
    <name evidence="1" type="ORF">O3V59_20800</name>
</gene>
<organism evidence="1 2">
    <name type="scientific">Brevibacillus thermoruber</name>
    <dbReference type="NCBI Taxonomy" id="33942"/>
    <lineage>
        <taxon>Bacteria</taxon>
        <taxon>Bacillati</taxon>
        <taxon>Bacillota</taxon>
        <taxon>Bacilli</taxon>
        <taxon>Bacillales</taxon>
        <taxon>Paenibacillaceae</taxon>
        <taxon>Brevibacillus</taxon>
    </lineage>
</organism>
<accession>A0A9X3TV20</accession>
<protein>
    <submittedName>
        <fullName evidence="1">Uncharacterized protein</fullName>
    </submittedName>
</protein>
<dbReference type="AlphaFoldDB" id="A0A9X3TV20"/>